<dbReference type="AlphaFoldDB" id="A0A917UCP5"/>
<evidence type="ECO:0000313" key="2">
    <source>
        <dbReference type="Proteomes" id="UP000642070"/>
    </source>
</evidence>
<reference evidence="1" key="2">
    <citation type="submission" date="2020-09" db="EMBL/GenBank/DDBJ databases">
        <authorList>
            <person name="Sun Q."/>
            <person name="Ohkuma M."/>
        </authorList>
    </citation>
    <scope>NUCLEOTIDE SEQUENCE</scope>
    <source>
        <strain evidence="1">JCM 19831</strain>
    </source>
</reference>
<sequence length="158" mass="18255">MAFFRKTEPNDELAELRLSVQQRGQAKIPEAAAYVERYLQGIAAEAGVSADNAGRAWLRDRLRMFMVVGWASWFQVLDRIPEGQQLRGEWVQLTLDATRFGPEHLVAWWWLVSEPLFRPLVANQLTEMRGALTDGALAIRRQGNRFEDEMVDWKSFFN</sequence>
<organism evidence="1 2">
    <name type="scientific">Dactylosporangium sucinum</name>
    <dbReference type="NCBI Taxonomy" id="1424081"/>
    <lineage>
        <taxon>Bacteria</taxon>
        <taxon>Bacillati</taxon>
        <taxon>Actinomycetota</taxon>
        <taxon>Actinomycetes</taxon>
        <taxon>Micromonosporales</taxon>
        <taxon>Micromonosporaceae</taxon>
        <taxon>Dactylosporangium</taxon>
    </lineage>
</organism>
<protein>
    <submittedName>
        <fullName evidence="1">Uncharacterized protein</fullName>
    </submittedName>
</protein>
<dbReference type="EMBL" id="BMPI01000090">
    <property type="protein sequence ID" value="GGM82533.1"/>
    <property type="molecule type" value="Genomic_DNA"/>
</dbReference>
<evidence type="ECO:0000313" key="1">
    <source>
        <dbReference type="EMBL" id="GGM82533.1"/>
    </source>
</evidence>
<reference evidence="1" key="1">
    <citation type="journal article" date="2014" name="Int. J. Syst. Evol. Microbiol.">
        <title>Complete genome sequence of Corynebacterium casei LMG S-19264T (=DSM 44701T), isolated from a smear-ripened cheese.</title>
        <authorList>
            <consortium name="US DOE Joint Genome Institute (JGI-PGF)"/>
            <person name="Walter F."/>
            <person name="Albersmeier A."/>
            <person name="Kalinowski J."/>
            <person name="Ruckert C."/>
        </authorList>
    </citation>
    <scope>NUCLEOTIDE SEQUENCE</scope>
    <source>
        <strain evidence="1">JCM 19831</strain>
    </source>
</reference>
<keyword evidence="2" id="KW-1185">Reference proteome</keyword>
<comment type="caution">
    <text evidence="1">The sequence shown here is derived from an EMBL/GenBank/DDBJ whole genome shotgun (WGS) entry which is preliminary data.</text>
</comment>
<dbReference type="Proteomes" id="UP000642070">
    <property type="component" value="Unassembled WGS sequence"/>
</dbReference>
<proteinExistence type="predicted"/>
<dbReference type="RefSeq" id="WP_190257154.1">
    <property type="nucleotide sequence ID" value="NZ_BMPI01000090.1"/>
</dbReference>
<gene>
    <name evidence="1" type="ORF">GCM10007977_100020</name>
</gene>
<accession>A0A917UCP5</accession>
<name>A0A917UCP5_9ACTN</name>